<dbReference type="AlphaFoldDB" id="K9WUL6"/>
<proteinExistence type="predicted"/>
<dbReference type="KEGG" id="csg:Cylst_1184"/>
<protein>
    <recommendedName>
        <fullName evidence="3">Nucleic acid-binding protein, contains PIN domain</fullName>
    </recommendedName>
</protein>
<evidence type="ECO:0000313" key="1">
    <source>
        <dbReference type="EMBL" id="AFZ23486.1"/>
    </source>
</evidence>
<reference evidence="1 2" key="1">
    <citation type="submission" date="2012-06" db="EMBL/GenBank/DDBJ databases">
        <title>Finished chromosome of genome of Cylindrospermum stagnale PCC 7417.</title>
        <authorList>
            <consortium name="US DOE Joint Genome Institute"/>
            <person name="Gugger M."/>
            <person name="Coursin T."/>
            <person name="Rippka R."/>
            <person name="Tandeau De Marsac N."/>
            <person name="Huntemann M."/>
            <person name="Wei C.-L."/>
            <person name="Han J."/>
            <person name="Detter J.C."/>
            <person name="Han C."/>
            <person name="Tapia R."/>
            <person name="Chen A."/>
            <person name="Kyrpides N."/>
            <person name="Mavromatis K."/>
            <person name="Markowitz V."/>
            <person name="Szeto E."/>
            <person name="Ivanova N."/>
            <person name="Pagani I."/>
            <person name="Pati A."/>
            <person name="Goodwin L."/>
            <person name="Nordberg H.P."/>
            <person name="Cantor M.N."/>
            <person name="Hua S.X."/>
            <person name="Woyke T."/>
            <person name="Kerfeld C.A."/>
        </authorList>
    </citation>
    <scope>NUCLEOTIDE SEQUENCE [LARGE SCALE GENOMIC DNA]</scope>
    <source>
        <strain evidence="1 2">PCC 7417</strain>
    </source>
</reference>
<dbReference type="Proteomes" id="UP000010475">
    <property type="component" value="Chromosome"/>
</dbReference>
<name>K9WUL6_9NOST</name>
<dbReference type="STRING" id="56107.Cylst_1184"/>
<organism evidence="1 2">
    <name type="scientific">Cylindrospermum stagnale PCC 7417</name>
    <dbReference type="NCBI Taxonomy" id="56107"/>
    <lineage>
        <taxon>Bacteria</taxon>
        <taxon>Bacillati</taxon>
        <taxon>Cyanobacteriota</taxon>
        <taxon>Cyanophyceae</taxon>
        <taxon>Nostocales</taxon>
        <taxon>Nostocaceae</taxon>
        <taxon>Cylindrospermum</taxon>
    </lineage>
</organism>
<gene>
    <name evidence="1" type="ORF">Cylst_1184</name>
</gene>
<dbReference type="SUPFAM" id="SSF88723">
    <property type="entry name" value="PIN domain-like"/>
    <property type="match status" value="1"/>
</dbReference>
<dbReference type="InterPro" id="IPR029060">
    <property type="entry name" value="PIN-like_dom_sf"/>
</dbReference>
<sequence>MIVILDSGVLDLLASPIQDASQLQDDEISQCTKWFDTLLAKGVLVVTSEISDYEVRREFIRIKSEGLPKLDSLRERIYFLPVTTDVLKKAAELWADTRQNHIKTADDKNIDADMIITAQWSLLSEEFPGRGVFIATKNLRHLKIFAKENAKEWKNIKI</sequence>
<evidence type="ECO:0008006" key="3">
    <source>
        <dbReference type="Google" id="ProtNLM"/>
    </source>
</evidence>
<dbReference type="RefSeq" id="WP_015206742.1">
    <property type="nucleotide sequence ID" value="NC_019757.1"/>
</dbReference>
<dbReference type="HOGENOM" id="CLU_142852_0_0_3"/>
<dbReference type="OrthoDB" id="461957at2"/>
<dbReference type="Gene3D" id="3.40.50.1010">
    <property type="entry name" value="5'-nuclease"/>
    <property type="match status" value="1"/>
</dbReference>
<dbReference type="EMBL" id="CP003642">
    <property type="protein sequence ID" value="AFZ23486.1"/>
    <property type="molecule type" value="Genomic_DNA"/>
</dbReference>
<accession>K9WUL6</accession>
<keyword evidence="2" id="KW-1185">Reference proteome</keyword>
<evidence type="ECO:0000313" key="2">
    <source>
        <dbReference type="Proteomes" id="UP000010475"/>
    </source>
</evidence>
<dbReference type="eggNOG" id="COG1487">
    <property type="taxonomic scope" value="Bacteria"/>
</dbReference>